<name>A0A2B8B6C4_9PROT</name>
<dbReference type="OrthoDB" id="7826527at2"/>
<reference evidence="7" key="1">
    <citation type="submission" date="2017-10" db="EMBL/GenBank/DDBJ databases">
        <authorList>
            <person name="Kravchenko I.K."/>
            <person name="Grouzdev D.S."/>
        </authorList>
    </citation>
    <scope>NUCLEOTIDE SEQUENCE [LARGE SCALE GENOMIC DNA]</scope>
    <source>
        <strain evidence="7">B2</strain>
    </source>
</reference>
<evidence type="ECO:0000313" key="6">
    <source>
        <dbReference type="EMBL" id="PGH53239.1"/>
    </source>
</evidence>
<sequence>MTTWTVMLVDHDRLFSAALATLIGAGPFRVSTHAASADDALDLIADGEEPDLIVLALQDGMPEEIAGIRRLRDGTSARIAVLADTIADRSLSQSLKAGADAYLNKSMSSESLLRSLRLVMLGEVVYPTHVAGLLMAAANERPQHHNPTPIAMPPSGDLSKREVQILRCLLAGQSNKAIARNLHITESTVKMHFKNVMRKINAQNRTQAAVWAIQNGLSPLVTA</sequence>
<keyword evidence="2 6" id="KW-0238">DNA-binding</keyword>
<evidence type="ECO:0000259" key="4">
    <source>
        <dbReference type="PROSITE" id="PS50043"/>
    </source>
</evidence>
<dbReference type="InterPro" id="IPR039420">
    <property type="entry name" value="WalR-like"/>
</dbReference>
<keyword evidence="1" id="KW-0597">Phosphoprotein</keyword>
<dbReference type="GO" id="GO:0003677">
    <property type="term" value="F:DNA binding"/>
    <property type="evidence" value="ECO:0007669"/>
    <property type="project" value="UniProtKB-KW"/>
</dbReference>
<dbReference type="CDD" id="cd06170">
    <property type="entry name" value="LuxR_C_like"/>
    <property type="match status" value="1"/>
</dbReference>
<evidence type="ECO:0000313" key="7">
    <source>
        <dbReference type="Proteomes" id="UP000225379"/>
    </source>
</evidence>
<dbReference type="PROSITE" id="PS00622">
    <property type="entry name" value="HTH_LUXR_1"/>
    <property type="match status" value="1"/>
</dbReference>
<accession>A0A2B8B6C4</accession>
<dbReference type="RefSeq" id="WP_098739323.1">
    <property type="nucleotide sequence ID" value="NZ_PDKW01000043.1"/>
</dbReference>
<dbReference type="PROSITE" id="PS50043">
    <property type="entry name" value="HTH_LUXR_2"/>
    <property type="match status" value="1"/>
</dbReference>
<proteinExistence type="predicted"/>
<dbReference type="Pfam" id="PF00072">
    <property type="entry name" value="Response_reg"/>
    <property type="match status" value="1"/>
</dbReference>
<dbReference type="PROSITE" id="PS50110">
    <property type="entry name" value="RESPONSE_REGULATORY"/>
    <property type="match status" value="1"/>
</dbReference>
<feature type="domain" description="Response regulatory" evidence="5">
    <location>
        <begin position="5"/>
        <end position="120"/>
    </location>
</feature>
<dbReference type="Gene3D" id="3.40.50.2300">
    <property type="match status" value="1"/>
</dbReference>
<evidence type="ECO:0000256" key="3">
    <source>
        <dbReference type="PROSITE-ProRule" id="PRU00169"/>
    </source>
</evidence>
<dbReference type="Proteomes" id="UP000225379">
    <property type="component" value="Unassembled WGS sequence"/>
</dbReference>
<dbReference type="AlphaFoldDB" id="A0A2B8B6C4"/>
<dbReference type="SMART" id="SM00448">
    <property type="entry name" value="REC"/>
    <property type="match status" value="1"/>
</dbReference>
<evidence type="ECO:0000256" key="1">
    <source>
        <dbReference type="ARBA" id="ARBA00022553"/>
    </source>
</evidence>
<dbReference type="SMART" id="SM00421">
    <property type="entry name" value="HTH_LUXR"/>
    <property type="match status" value="1"/>
</dbReference>
<dbReference type="InterPro" id="IPR000792">
    <property type="entry name" value="Tscrpt_reg_LuxR_C"/>
</dbReference>
<feature type="domain" description="HTH luxR-type" evidence="4">
    <location>
        <begin position="151"/>
        <end position="216"/>
    </location>
</feature>
<dbReference type="InterPro" id="IPR016032">
    <property type="entry name" value="Sig_transdc_resp-reg_C-effctor"/>
</dbReference>
<keyword evidence="7" id="KW-1185">Reference proteome</keyword>
<dbReference type="InterPro" id="IPR001789">
    <property type="entry name" value="Sig_transdc_resp-reg_receiver"/>
</dbReference>
<dbReference type="PANTHER" id="PTHR43214:SF42">
    <property type="entry name" value="TRANSCRIPTIONAL REGULATORY PROTEIN DESR"/>
    <property type="match status" value="1"/>
</dbReference>
<dbReference type="CDD" id="cd17535">
    <property type="entry name" value="REC_NarL-like"/>
    <property type="match status" value="1"/>
</dbReference>
<dbReference type="PANTHER" id="PTHR43214">
    <property type="entry name" value="TWO-COMPONENT RESPONSE REGULATOR"/>
    <property type="match status" value="1"/>
</dbReference>
<evidence type="ECO:0000256" key="2">
    <source>
        <dbReference type="ARBA" id="ARBA00023125"/>
    </source>
</evidence>
<dbReference type="EMBL" id="PDKW01000043">
    <property type="protein sequence ID" value="PGH53239.1"/>
    <property type="molecule type" value="Genomic_DNA"/>
</dbReference>
<dbReference type="SUPFAM" id="SSF52172">
    <property type="entry name" value="CheY-like"/>
    <property type="match status" value="1"/>
</dbReference>
<organism evidence="6 7">
    <name type="scientific">Azospirillum palustre</name>
    <dbReference type="NCBI Taxonomy" id="2044885"/>
    <lineage>
        <taxon>Bacteria</taxon>
        <taxon>Pseudomonadati</taxon>
        <taxon>Pseudomonadota</taxon>
        <taxon>Alphaproteobacteria</taxon>
        <taxon>Rhodospirillales</taxon>
        <taxon>Azospirillaceae</taxon>
        <taxon>Azospirillum</taxon>
    </lineage>
</organism>
<dbReference type="GO" id="GO:0000160">
    <property type="term" value="P:phosphorelay signal transduction system"/>
    <property type="evidence" value="ECO:0007669"/>
    <property type="project" value="InterPro"/>
</dbReference>
<dbReference type="InterPro" id="IPR058245">
    <property type="entry name" value="NreC/VraR/RcsB-like_REC"/>
</dbReference>
<dbReference type="Pfam" id="PF00196">
    <property type="entry name" value="GerE"/>
    <property type="match status" value="1"/>
</dbReference>
<comment type="caution">
    <text evidence="3">Lacks conserved residue(s) required for the propagation of feature annotation.</text>
</comment>
<gene>
    <name evidence="6" type="ORF">CRT60_25395</name>
</gene>
<evidence type="ECO:0000259" key="5">
    <source>
        <dbReference type="PROSITE" id="PS50110"/>
    </source>
</evidence>
<dbReference type="GO" id="GO:0006355">
    <property type="term" value="P:regulation of DNA-templated transcription"/>
    <property type="evidence" value="ECO:0007669"/>
    <property type="project" value="InterPro"/>
</dbReference>
<dbReference type="PRINTS" id="PR00038">
    <property type="entry name" value="HTHLUXR"/>
</dbReference>
<dbReference type="InterPro" id="IPR011006">
    <property type="entry name" value="CheY-like_superfamily"/>
</dbReference>
<dbReference type="SUPFAM" id="SSF46894">
    <property type="entry name" value="C-terminal effector domain of the bipartite response regulators"/>
    <property type="match status" value="1"/>
</dbReference>
<protein>
    <submittedName>
        <fullName evidence="6">DNA-binding response regulator</fullName>
    </submittedName>
</protein>
<comment type="caution">
    <text evidence="6">The sequence shown here is derived from an EMBL/GenBank/DDBJ whole genome shotgun (WGS) entry which is preliminary data.</text>
</comment>